<feature type="region of interest" description="Disordered" evidence="2">
    <location>
        <begin position="418"/>
        <end position="453"/>
    </location>
</feature>
<dbReference type="GO" id="GO:0006997">
    <property type="term" value="P:nucleus organization"/>
    <property type="evidence" value="ECO:0007669"/>
    <property type="project" value="TreeGrafter"/>
</dbReference>
<sequence>EWDRRRATLETAALPLEKAMERMFEKAGQTQSLQTAEDDLPKIHKLEKRLEHHRGAVEEARVWLAHALPEKTHEAQNMAEDYCWKADNVRALIGDLGKDVASARELLAAYDNVQVALAALEPVAATTLKQPPVDPTTLHEFAAAVEALTENVARLGTDAAARGQERVQTPHEVNVPEATRRVTRLRAALDAARVTADAAATTAAADAEFAQVNTDRARKMDAAAEADSDPAADKRSLTAAIDELNRAEADFNRLYEIYDRIEPSTSDAEQLKTKLSDDLAAADEQFKTLTIALDDKLAGLDEFEIEAAKLDDKINGAKAAAVISTAPEQLRQLANEIVPSIETDLAALKERAEALAPVAAPVAAVEQQQQAVDALKKITVEKLKKAQDDLSAVDALKNDIAAATEAIDRVQQHLGTPAAVAAPAAEEPKKGKTKKDKKKSKETPTAPIAAAPEEGLKKIDDLLERLNAIPADSLAPEKAAELEELKKTLEAKKSALVALLAALINQDELLKQWEARKLALFDKQQPLEKEMEEVFTRYTTPQRFDLALSEIPRVVAMGASMDDYQKAVNEQKKWAHDHLPSKEDEADNLLAAAAWERQQIRELNADLVEAVDSAAALKKTFDDVHDGVVKHVDEAALIAAKEHLQTITGQLEKLTADIEARSQDRVFNPSGLAIDAVRDRAENVRKLLEAKAGDLATEKALVEVANRFDKSADALTSMIDIAAKVDEDPTATFEQLREASDALSEGCNDLTYMNNEYDHFRPENAAGEALKARMVDELARATEERSTLERSIDDKIEGLGGFTDIATRTEDTLRKIKESSPSADTPEKMEELMKTLEEARTDVQNLEERAEELAPLQAPRKLSQALVAQAAEITKELVENLEKTKVADAQKKEMRDSIDKARESVQSAVDLLLGDDADKKDKAKKKKGKKDKKETEKKVPTADGLEKKIADLTEQLKPLDAIIASPLDIPTEKRDAEDLKKSAADVVANMQKAIDKENE</sequence>
<dbReference type="GO" id="GO:0019894">
    <property type="term" value="F:kinesin binding"/>
    <property type="evidence" value="ECO:0007669"/>
    <property type="project" value="TreeGrafter"/>
</dbReference>
<evidence type="ECO:0000256" key="2">
    <source>
        <dbReference type="SAM" id="MobiDB-lite"/>
    </source>
</evidence>
<protein>
    <submittedName>
        <fullName evidence="3">Uncharacterized protein</fullName>
    </submittedName>
</protein>
<feature type="compositionally biased region" description="Basic and acidic residues" evidence="2">
    <location>
        <begin position="931"/>
        <end position="947"/>
    </location>
</feature>
<reference evidence="3" key="1">
    <citation type="submission" date="2023-10" db="EMBL/GenBank/DDBJ databases">
        <title>Genome assembly of Pristionchus species.</title>
        <authorList>
            <person name="Yoshida K."/>
            <person name="Sommer R.J."/>
        </authorList>
    </citation>
    <scope>NUCLEOTIDE SEQUENCE</scope>
    <source>
        <strain evidence="3">RS5133</strain>
    </source>
</reference>
<name>A0AAV5W2F7_9BILA</name>
<proteinExistence type="predicted"/>
<dbReference type="PANTHER" id="PTHR21524">
    <property type="entry name" value="SPECTRIN REPEAT CONTAINING NUCLEAR ENVELOPE PROTEIN 2"/>
    <property type="match status" value="1"/>
</dbReference>
<feature type="coiled-coil region" evidence="1">
    <location>
        <begin position="479"/>
        <end position="506"/>
    </location>
</feature>
<feature type="region of interest" description="Disordered" evidence="2">
    <location>
        <begin position="961"/>
        <end position="980"/>
    </location>
</feature>
<evidence type="ECO:0000313" key="4">
    <source>
        <dbReference type="Proteomes" id="UP001432322"/>
    </source>
</evidence>
<organism evidence="3 4">
    <name type="scientific">Pristionchus fissidentatus</name>
    <dbReference type="NCBI Taxonomy" id="1538716"/>
    <lineage>
        <taxon>Eukaryota</taxon>
        <taxon>Metazoa</taxon>
        <taxon>Ecdysozoa</taxon>
        <taxon>Nematoda</taxon>
        <taxon>Chromadorea</taxon>
        <taxon>Rhabditida</taxon>
        <taxon>Rhabditina</taxon>
        <taxon>Diplogasteromorpha</taxon>
        <taxon>Diplogasteroidea</taxon>
        <taxon>Neodiplogasteridae</taxon>
        <taxon>Pristionchus</taxon>
    </lineage>
</organism>
<feature type="non-terminal residue" evidence="3">
    <location>
        <position position="999"/>
    </location>
</feature>
<feature type="non-terminal residue" evidence="3">
    <location>
        <position position="1"/>
    </location>
</feature>
<evidence type="ECO:0000313" key="3">
    <source>
        <dbReference type="EMBL" id="GMT26326.1"/>
    </source>
</evidence>
<dbReference type="GO" id="GO:0007010">
    <property type="term" value="P:cytoskeleton organization"/>
    <property type="evidence" value="ECO:0007669"/>
    <property type="project" value="TreeGrafter"/>
</dbReference>
<evidence type="ECO:0000256" key="1">
    <source>
        <dbReference type="SAM" id="Coils"/>
    </source>
</evidence>
<feature type="compositionally biased region" description="Low complexity" evidence="2">
    <location>
        <begin position="443"/>
        <end position="453"/>
    </location>
</feature>
<feature type="region of interest" description="Disordered" evidence="2">
    <location>
        <begin position="920"/>
        <end position="947"/>
    </location>
</feature>
<keyword evidence="1" id="KW-0175">Coiled coil</keyword>
<feature type="coiled-coil region" evidence="1">
    <location>
        <begin position="829"/>
        <end position="856"/>
    </location>
</feature>
<feature type="compositionally biased region" description="Basic residues" evidence="2">
    <location>
        <begin position="431"/>
        <end position="440"/>
    </location>
</feature>
<dbReference type="PANTHER" id="PTHR21524:SF5">
    <property type="entry name" value="SPECTRIN REPEAT CONTAINING NUCLEAR ENVELOPE PROTEIN 2"/>
    <property type="match status" value="1"/>
</dbReference>
<dbReference type="AlphaFoldDB" id="A0AAV5W2F7"/>
<gene>
    <name evidence="3" type="ORF">PFISCL1PPCAC_17623</name>
</gene>
<feature type="compositionally biased region" description="Basic and acidic residues" evidence="2">
    <location>
        <begin position="970"/>
        <end position="980"/>
    </location>
</feature>
<dbReference type="GO" id="GO:0005635">
    <property type="term" value="C:nuclear envelope"/>
    <property type="evidence" value="ECO:0007669"/>
    <property type="project" value="TreeGrafter"/>
</dbReference>
<dbReference type="Proteomes" id="UP001432322">
    <property type="component" value="Unassembled WGS sequence"/>
</dbReference>
<dbReference type="GO" id="GO:0048471">
    <property type="term" value="C:perinuclear region of cytoplasm"/>
    <property type="evidence" value="ECO:0007669"/>
    <property type="project" value="TreeGrafter"/>
</dbReference>
<dbReference type="EMBL" id="BTSY01000005">
    <property type="protein sequence ID" value="GMT26326.1"/>
    <property type="molecule type" value="Genomic_DNA"/>
</dbReference>
<comment type="caution">
    <text evidence="3">The sequence shown here is derived from an EMBL/GenBank/DDBJ whole genome shotgun (WGS) entry which is preliminary data.</text>
</comment>
<accession>A0AAV5W2F7</accession>
<keyword evidence="4" id="KW-1185">Reference proteome</keyword>
<dbReference type="GO" id="GO:0007097">
    <property type="term" value="P:nuclear migration"/>
    <property type="evidence" value="ECO:0007669"/>
    <property type="project" value="TreeGrafter"/>
</dbReference>